<accession>A0A388JJU4</accession>
<dbReference type="Pfam" id="PF23099">
    <property type="entry name" value="UTP20_C"/>
    <property type="match status" value="1"/>
</dbReference>
<evidence type="ECO:0000313" key="4">
    <source>
        <dbReference type="Proteomes" id="UP000265515"/>
    </source>
</evidence>
<reference evidence="3 4" key="1">
    <citation type="journal article" date="2018" name="Cell">
        <title>The Chara Genome: Secondary Complexity and Implications for Plant Terrestrialization.</title>
        <authorList>
            <person name="Nishiyama T."/>
            <person name="Sakayama H."/>
            <person name="Vries J.D."/>
            <person name="Buschmann H."/>
            <person name="Saint-Marcoux D."/>
            <person name="Ullrich K.K."/>
            <person name="Haas F.B."/>
            <person name="Vanderstraeten L."/>
            <person name="Becker D."/>
            <person name="Lang D."/>
            <person name="Vosolsobe S."/>
            <person name="Rombauts S."/>
            <person name="Wilhelmsson P.K.I."/>
            <person name="Janitza P."/>
            <person name="Kern R."/>
            <person name="Heyl A."/>
            <person name="Rumpler F."/>
            <person name="Villalobos L.I.A.C."/>
            <person name="Clay J.M."/>
            <person name="Skokan R."/>
            <person name="Toyoda A."/>
            <person name="Suzuki Y."/>
            <person name="Kagoshima H."/>
            <person name="Schijlen E."/>
            <person name="Tajeshwar N."/>
            <person name="Catarino B."/>
            <person name="Hetherington A.J."/>
            <person name="Saltykova A."/>
            <person name="Bonnot C."/>
            <person name="Breuninger H."/>
            <person name="Symeonidi A."/>
            <person name="Radhakrishnan G.V."/>
            <person name="Van Nieuwerburgh F."/>
            <person name="Deforce D."/>
            <person name="Chang C."/>
            <person name="Karol K.G."/>
            <person name="Hedrich R."/>
            <person name="Ulvskov P."/>
            <person name="Glockner G."/>
            <person name="Delwiche C.F."/>
            <person name="Petrasek J."/>
            <person name="Van de Peer Y."/>
            <person name="Friml J."/>
            <person name="Beilby M."/>
            <person name="Dolan L."/>
            <person name="Kohara Y."/>
            <person name="Sugano S."/>
            <person name="Fujiyama A."/>
            <person name="Delaux P.-M."/>
            <person name="Quint M."/>
            <person name="TheiBen G."/>
            <person name="Hagemann M."/>
            <person name="Harholt J."/>
            <person name="Dunand C."/>
            <person name="Zachgo S."/>
            <person name="Langdale J."/>
            <person name="Maumus F."/>
            <person name="Straeten D.V.D."/>
            <person name="Gould S.B."/>
            <person name="Rensing S.A."/>
        </authorList>
    </citation>
    <scope>NUCLEOTIDE SEQUENCE [LARGE SCALE GENOMIC DNA]</scope>
    <source>
        <strain evidence="3 4">S276</strain>
    </source>
</reference>
<keyword evidence="4" id="KW-1185">Reference proteome</keyword>
<dbReference type="AlphaFoldDB" id="A0A388JJU4"/>
<dbReference type="InterPro" id="IPR057525">
    <property type="entry name" value="UTP20_C"/>
</dbReference>
<dbReference type="GO" id="GO:0030686">
    <property type="term" value="C:90S preribosome"/>
    <property type="evidence" value="ECO:0007669"/>
    <property type="project" value="TreeGrafter"/>
</dbReference>
<feature type="compositionally biased region" description="Basic residues" evidence="1">
    <location>
        <begin position="60"/>
        <end position="84"/>
    </location>
</feature>
<dbReference type="PANTHER" id="PTHR17695">
    <property type="entry name" value="SMALL SUBUNIT PROCESSOME COMPONENT 20 HOMOLOG"/>
    <property type="match status" value="1"/>
</dbReference>
<sequence>EMKELAEEVLGHIRSVVGVSEFVTIYNSVRQSVKVRRDKRKQVQAIEKLVAPEAAARRKIKLGVKKQERKKRKIDEHRRHRAGHRMVNQGQRRGQDL</sequence>
<dbReference type="EMBL" id="BFEA01002594">
    <property type="protein sequence ID" value="GBG42016.1"/>
    <property type="molecule type" value="Genomic_DNA"/>
</dbReference>
<name>A0A388JJU4_CHABU</name>
<dbReference type="OrthoDB" id="360653at2759"/>
<feature type="domain" description="U3 small nucleolar RNA-associated protein 20 C-terminal" evidence="2">
    <location>
        <begin position="1"/>
        <end position="76"/>
    </location>
</feature>
<gene>
    <name evidence="3" type="ORF">CBR_g75372</name>
</gene>
<comment type="caution">
    <text evidence="3">The sequence shown here is derived from an EMBL/GenBank/DDBJ whole genome shotgun (WGS) entry which is preliminary data.</text>
</comment>
<evidence type="ECO:0000313" key="3">
    <source>
        <dbReference type="EMBL" id="GBG42016.1"/>
    </source>
</evidence>
<evidence type="ECO:0000256" key="1">
    <source>
        <dbReference type="SAM" id="MobiDB-lite"/>
    </source>
</evidence>
<dbReference type="GO" id="GO:0032040">
    <property type="term" value="C:small-subunit processome"/>
    <property type="evidence" value="ECO:0007669"/>
    <property type="project" value="TreeGrafter"/>
</dbReference>
<dbReference type="Gramene" id="GBG42016">
    <property type="protein sequence ID" value="GBG42016"/>
    <property type="gene ID" value="CBR_g75372"/>
</dbReference>
<feature type="region of interest" description="Disordered" evidence="1">
    <location>
        <begin position="60"/>
        <end position="97"/>
    </location>
</feature>
<protein>
    <recommendedName>
        <fullName evidence="2">U3 small nucleolar RNA-associated protein 20 C-terminal domain-containing protein</fullName>
    </recommendedName>
</protein>
<dbReference type="STRING" id="69332.A0A388JJU4"/>
<evidence type="ECO:0000259" key="2">
    <source>
        <dbReference type="Pfam" id="PF23099"/>
    </source>
</evidence>
<dbReference type="InterPro" id="IPR052575">
    <property type="entry name" value="SSU_processome_comp_20"/>
</dbReference>
<organism evidence="3 4">
    <name type="scientific">Chara braunii</name>
    <name type="common">Braun's stonewort</name>
    <dbReference type="NCBI Taxonomy" id="69332"/>
    <lineage>
        <taxon>Eukaryota</taxon>
        <taxon>Viridiplantae</taxon>
        <taxon>Streptophyta</taxon>
        <taxon>Charophyceae</taxon>
        <taxon>Charales</taxon>
        <taxon>Characeae</taxon>
        <taxon>Chara</taxon>
    </lineage>
</organism>
<proteinExistence type="predicted"/>
<feature type="compositionally biased region" description="Polar residues" evidence="1">
    <location>
        <begin position="88"/>
        <end position="97"/>
    </location>
</feature>
<dbReference type="Proteomes" id="UP000265515">
    <property type="component" value="Unassembled WGS sequence"/>
</dbReference>
<feature type="non-terminal residue" evidence="3">
    <location>
        <position position="1"/>
    </location>
</feature>
<dbReference type="PANTHER" id="PTHR17695:SF11">
    <property type="entry name" value="SMALL SUBUNIT PROCESSOME COMPONENT 20 HOMOLOG"/>
    <property type="match status" value="1"/>
</dbReference>